<evidence type="ECO:0000259" key="2">
    <source>
        <dbReference type="Pfam" id="PF21320"/>
    </source>
</evidence>
<evidence type="ECO:0000259" key="1">
    <source>
        <dbReference type="Pfam" id="PF13847"/>
    </source>
</evidence>
<dbReference type="PANTHER" id="PTHR45128">
    <property type="entry name" value="METHYLTRANSFERASE TYPE 11"/>
    <property type="match status" value="1"/>
</dbReference>
<evidence type="ECO:0000313" key="3">
    <source>
        <dbReference type="EMBL" id="PXW52237.1"/>
    </source>
</evidence>
<name>A0A2V3TV54_9HYPH</name>
<dbReference type="GO" id="GO:0032259">
    <property type="term" value="P:methylation"/>
    <property type="evidence" value="ECO:0007669"/>
    <property type="project" value="UniProtKB-KW"/>
</dbReference>
<dbReference type="InterPro" id="IPR053173">
    <property type="entry name" value="SAM-binding_MTase"/>
</dbReference>
<dbReference type="InterPro" id="IPR048711">
    <property type="entry name" value="WHD_Rv2258c"/>
</dbReference>
<dbReference type="Proteomes" id="UP000248021">
    <property type="component" value="Unassembled WGS sequence"/>
</dbReference>
<dbReference type="EMBL" id="QJJK01000017">
    <property type="protein sequence ID" value="PXW52237.1"/>
    <property type="molecule type" value="Genomic_DNA"/>
</dbReference>
<dbReference type="AlphaFoldDB" id="A0A2V3TV54"/>
<reference evidence="3 4" key="1">
    <citation type="submission" date="2018-05" db="EMBL/GenBank/DDBJ databases">
        <title>Genomic Encyclopedia of Type Strains, Phase IV (KMG-IV): sequencing the most valuable type-strain genomes for metagenomic binning, comparative biology and taxonomic classification.</title>
        <authorList>
            <person name="Goeker M."/>
        </authorList>
    </citation>
    <scope>NUCLEOTIDE SEQUENCE [LARGE SCALE GENOMIC DNA]</scope>
    <source>
        <strain evidence="3 4">DSM 6462</strain>
    </source>
</reference>
<keyword evidence="3" id="KW-0489">Methyltransferase</keyword>
<comment type="caution">
    <text evidence="3">The sequence shown here is derived from an EMBL/GenBank/DDBJ whole genome shotgun (WGS) entry which is preliminary data.</text>
</comment>
<accession>A0A2V3TV54</accession>
<dbReference type="SUPFAM" id="SSF53335">
    <property type="entry name" value="S-adenosyl-L-methionine-dependent methyltransferases"/>
    <property type="match status" value="1"/>
</dbReference>
<keyword evidence="4" id="KW-1185">Reference proteome</keyword>
<feature type="domain" description="S-adenosylmethionine-dependent methyltransferase Rv2258c-like winged HTH" evidence="2">
    <location>
        <begin position="75"/>
        <end position="149"/>
    </location>
</feature>
<dbReference type="CDD" id="cd02440">
    <property type="entry name" value="AdoMet_MTases"/>
    <property type="match status" value="1"/>
</dbReference>
<evidence type="ECO:0000313" key="4">
    <source>
        <dbReference type="Proteomes" id="UP000248021"/>
    </source>
</evidence>
<gene>
    <name evidence="3" type="ORF">C7450_117101</name>
</gene>
<dbReference type="InterPro" id="IPR025714">
    <property type="entry name" value="Methyltranfer_dom"/>
</dbReference>
<dbReference type="Gene3D" id="3.40.50.150">
    <property type="entry name" value="Vaccinia Virus protein VP39"/>
    <property type="match status" value="1"/>
</dbReference>
<keyword evidence="3" id="KW-0830">Ubiquinone</keyword>
<dbReference type="Pfam" id="PF13847">
    <property type="entry name" value="Methyltransf_31"/>
    <property type="match status" value="1"/>
</dbReference>
<dbReference type="PANTHER" id="PTHR45128:SF1">
    <property type="entry name" value="S-ADENOSYLMETHIONINE-DEPENDENT METHYLTRANSFERASE RV2258C"/>
    <property type="match status" value="1"/>
</dbReference>
<proteinExistence type="predicted"/>
<dbReference type="GO" id="GO:0008168">
    <property type="term" value="F:methyltransferase activity"/>
    <property type="evidence" value="ECO:0007669"/>
    <property type="project" value="UniProtKB-KW"/>
</dbReference>
<dbReference type="Pfam" id="PF21320">
    <property type="entry name" value="WHD_Rv2258c"/>
    <property type="match status" value="1"/>
</dbReference>
<organism evidence="3 4">
    <name type="scientific">Chelatococcus asaccharovorans</name>
    <dbReference type="NCBI Taxonomy" id="28210"/>
    <lineage>
        <taxon>Bacteria</taxon>
        <taxon>Pseudomonadati</taxon>
        <taxon>Pseudomonadota</taxon>
        <taxon>Alphaproteobacteria</taxon>
        <taxon>Hyphomicrobiales</taxon>
        <taxon>Chelatococcaceae</taxon>
        <taxon>Chelatococcus</taxon>
    </lineage>
</organism>
<feature type="domain" description="Methyltransferase" evidence="1">
    <location>
        <begin position="224"/>
        <end position="331"/>
    </location>
</feature>
<keyword evidence="3" id="KW-0808">Transferase</keyword>
<protein>
    <submittedName>
        <fullName evidence="3">Ubiquinone/menaquinone biosynthesis C-methylase UbiE</fullName>
    </submittedName>
</protein>
<dbReference type="InterPro" id="IPR029063">
    <property type="entry name" value="SAM-dependent_MTases_sf"/>
</dbReference>
<sequence>MWLGPLLLRERVHSACRPMRIPFTSSIASPSWRGDRTGSVTVSIENNTTQSGAASFDNARSEAFAERMMNSINEAAVTLMTSVGHRTGLFDVMGPMKAATSGAIAEAASLDERYVREWLGAMVTAGIVSYNPFKKLYHLPAEHAAWLTRAASPNNLAVSAQWVPMLSRSEDAIIERFRRGGGTRYCEYAGFHGLMAEESAQTVVAPLFEHILPLASELPERLETGIDVLDAGCGSGRALVAMAQRFPRSRFVGYDLNDDALAVGRAAAAAAGLSNLRFDVRDMTAYDEIQRFDLITTFDAVHDQKDPAGMLAGFARALKPEGVYLMQDIDGSSHLERNGERPLGSFLYTVSCMHCMAVSLGQGGAGLGAMWGVELAEQMLREAGFTDIVVHRLPHDPMNAYFIARVS</sequence>